<evidence type="ECO:0000256" key="1">
    <source>
        <dbReference type="SAM" id="MobiDB-lite"/>
    </source>
</evidence>
<keyword evidence="2" id="KW-1133">Transmembrane helix</keyword>
<keyword evidence="4" id="KW-1185">Reference proteome</keyword>
<reference evidence="3 4" key="1">
    <citation type="submission" date="2024-04" db="EMBL/GenBank/DDBJ databases">
        <title>Novel species of the genus Ideonella isolated from streams.</title>
        <authorList>
            <person name="Lu H."/>
        </authorList>
    </citation>
    <scope>NUCLEOTIDE SEQUENCE [LARGE SCALE GENOMIC DNA]</scope>
    <source>
        <strain evidence="3 4">DXS29W</strain>
    </source>
</reference>
<keyword evidence="2" id="KW-0812">Transmembrane</keyword>
<gene>
    <name evidence="3" type="ORF">AACH06_08260</name>
</gene>
<dbReference type="RefSeq" id="WP_341425175.1">
    <property type="nucleotide sequence ID" value="NZ_JBBUTG010000004.1"/>
</dbReference>
<organism evidence="3 4">
    <name type="scientific">Ideonella lacteola</name>
    <dbReference type="NCBI Taxonomy" id="2984193"/>
    <lineage>
        <taxon>Bacteria</taxon>
        <taxon>Pseudomonadati</taxon>
        <taxon>Pseudomonadota</taxon>
        <taxon>Betaproteobacteria</taxon>
        <taxon>Burkholderiales</taxon>
        <taxon>Sphaerotilaceae</taxon>
        <taxon>Ideonella</taxon>
    </lineage>
</organism>
<name>A0ABU9BLG3_9BURK</name>
<evidence type="ECO:0000256" key="2">
    <source>
        <dbReference type="SAM" id="Phobius"/>
    </source>
</evidence>
<dbReference type="Proteomes" id="UP001371218">
    <property type="component" value="Unassembled WGS sequence"/>
</dbReference>
<evidence type="ECO:0000313" key="4">
    <source>
        <dbReference type="Proteomes" id="UP001371218"/>
    </source>
</evidence>
<feature type="compositionally biased region" description="Basic and acidic residues" evidence="1">
    <location>
        <begin position="56"/>
        <end position="74"/>
    </location>
</feature>
<evidence type="ECO:0000313" key="3">
    <source>
        <dbReference type="EMBL" id="MEK8030802.1"/>
    </source>
</evidence>
<proteinExistence type="predicted"/>
<accession>A0ABU9BLG3</accession>
<dbReference type="InterPro" id="IPR031044">
    <property type="entry name" value="Small_Trp_rich"/>
</dbReference>
<feature type="region of interest" description="Disordered" evidence="1">
    <location>
        <begin position="56"/>
        <end position="94"/>
    </location>
</feature>
<feature type="transmembrane region" description="Helical" evidence="2">
    <location>
        <begin position="28"/>
        <end position="48"/>
    </location>
</feature>
<dbReference type="NCBIfam" id="TIGR04438">
    <property type="entry name" value="small_Trp_rich"/>
    <property type="match status" value="1"/>
</dbReference>
<protein>
    <submittedName>
        <fullName evidence="3">TIGR04438 family Trp-rich protein</fullName>
    </submittedName>
</protein>
<comment type="caution">
    <text evidence="3">The sequence shown here is derived from an EMBL/GenBank/DDBJ whole genome shotgun (WGS) entry which is preliminary data.</text>
</comment>
<dbReference type="EMBL" id="JBBUTG010000004">
    <property type="protein sequence ID" value="MEK8030802.1"/>
    <property type="molecule type" value="Genomic_DNA"/>
</dbReference>
<keyword evidence="2" id="KW-0472">Membrane</keyword>
<sequence length="94" mass="10951">MLFIIIGVLLIVLKIAGVSPMADWNLEFFGDLWKLVWPFIAALLWWAWSDSSGLTKRREMNRDDERKAERRARNIDNLGLGPKDPKQRGASRRR</sequence>